<reference evidence="1" key="1">
    <citation type="submission" date="2014-12" db="EMBL/GenBank/DDBJ databases">
        <title>Insight into the proteome of Arion vulgaris.</title>
        <authorList>
            <person name="Aradska J."/>
            <person name="Bulat T."/>
            <person name="Smidak R."/>
            <person name="Sarate P."/>
            <person name="Gangsoo J."/>
            <person name="Sialana F."/>
            <person name="Bilban M."/>
            <person name="Lubec G."/>
        </authorList>
    </citation>
    <scope>NUCLEOTIDE SEQUENCE</scope>
    <source>
        <tissue evidence="1">Skin</tissue>
    </source>
</reference>
<feature type="non-terminal residue" evidence="1">
    <location>
        <position position="1"/>
    </location>
</feature>
<dbReference type="EMBL" id="HACG01008410">
    <property type="protein sequence ID" value="CEK55275.1"/>
    <property type="molecule type" value="Transcribed_RNA"/>
</dbReference>
<proteinExistence type="predicted"/>
<accession>A0A0B6YIA8</accession>
<protein>
    <submittedName>
        <fullName evidence="1">Uncharacterized protein</fullName>
    </submittedName>
</protein>
<dbReference type="AlphaFoldDB" id="A0A0B6YIA8"/>
<evidence type="ECO:0000313" key="1">
    <source>
        <dbReference type="EMBL" id="CEK55275.1"/>
    </source>
</evidence>
<feature type="non-terminal residue" evidence="1">
    <location>
        <position position="84"/>
    </location>
</feature>
<organism evidence="1">
    <name type="scientific">Arion vulgaris</name>
    <dbReference type="NCBI Taxonomy" id="1028688"/>
    <lineage>
        <taxon>Eukaryota</taxon>
        <taxon>Metazoa</taxon>
        <taxon>Spiralia</taxon>
        <taxon>Lophotrochozoa</taxon>
        <taxon>Mollusca</taxon>
        <taxon>Gastropoda</taxon>
        <taxon>Heterobranchia</taxon>
        <taxon>Euthyneura</taxon>
        <taxon>Panpulmonata</taxon>
        <taxon>Eupulmonata</taxon>
        <taxon>Stylommatophora</taxon>
        <taxon>Helicina</taxon>
        <taxon>Arionoidea</taxon>
        <taxon>Arionidae</taxon>
        <taxon>Arion</taxon>
    </lineage>
</organism>
<sequence>LCGDSYTPVQRGISLLHCEDSQNLKGIHSFTSSLQEFPEFDNHEVDENIVDGHDDKEEEDGTLCESDVDLQSLNDYLNEELNNS</sequence>
<name>A0A0B6YIA8_9EUPU</name>
<gene>
    <name evidence="1" type="primary">ORF24792</name>
</gene>